<dbReference type="EMBL" id="QICS01000004">
    <property type="protein sequence ID" value="PXV91202.1"/>
    <property type="molecule type" value="Genomic_DNA"/>
</dbReference>
<name>A0A318ET85_9FIRM</name>
<dbReference type="AlphaFoldDB" id="A0A318ET85"/>
<evidence type="ECO:0000256" key="3">
    <source>
        <dbReference type="ARBA" id="ARBA00022475"/>
    </source>
</evidence>
<feature type="domain" description="ABC transmembrane type-1" evidence="8">
    <location>
        <begin position="97"/>
        <end position="294"/>
    </location>
</feature>
<feature type="transmembrane region" description="Helical" evidence="7">
    <location>
        <begin position="9"/>
        <end position="30"/>
    </location>
</feature>
<evidence type="ECO:0000256" key="1">
    <source>
        <dbReference type="ARBA" id="ARBA00004651"/>
    </source>
</evidence>
<keyword evidence="6 7" id="KW-0472">Membrane</keyword>
<evidence type="ECO:0000256" key="4">
    <source>
        <dbReference type="ARBA" id="ARBA00022692"/>
    </source>
</evidence>
<feature type="transmembrane region" description="Helical" evidence="7">
    <location>
        <begin position="231"/>
        <end position="255"/>
    </location>
</feature>
<evidence type="ECO:0000256" key="6">
    <source>
        <dbReference type="ARBA" id="ARBA00023136"/>
    </source>
</evidence>
<dbReference type="CDD" id="cd06261">
    <property type="entry name" value="TM_PBP2"/>
    <property type="match status" value="1"/>
</dbReference>
<dbReference type="PROSITE" id="PS50928">
    <property type="entry name" value="ABC_TM1"/>
    <property type="match status" value="1"/>
</dbReference>
<evidence type="ECO:0000256" key="5">
    <source>
        <dbReference type="ARBA" id="ARBA00022989"/>
    </source>
</evidence>
<keyword evidence="2 7" id="KW-0813">Transport</keyword>
<dbReference type="RefSeq" id="WP_110291046.1">
    <property type="nucleotide sequence ID" value="NZ_QICS01000004.1"/>
</dbReference>
<dbReference type="GO" id="GO:0005886">
    <property type="term" value="C:plasma membrane"/>
    <property type="evidence" value="ECO:0007669"/>
    <property type="project" value="UniProtKB-SubCell"/>
</dbReference>
<feature type="transmembrane region" description="Helical" evidence="7">
    <location>
        <begin position="275"/>
        <end position="294"/>
    </location>
</feature>
<evidence type="ECO:0000256" key="7">
    <source>
        <dbReference type="RuleBase" id="RU363032"/>
    </source>
</evidence>
<dbReference type="InterPro" id="IPR000515">
    <property type="entry name" value="MetI-like"/>
</dbReference>
<dbReference type="SUPFAM" id="SSF161098">
    <property type="entry name" value="MetI-like"/>
    <property type="match status" value="1"/>
</dbReference>
<dbReference type="Pfam" id="PF19300">
    <property type="entry name" value="BPD_transp_1_N"/>
    <property type="match status" value="1"/>
</dbReference>
<organism evidence="9 10">
    <name type="scientific">Lachnotalea glycerini</name>
    <dbReference type="NCBI Taxonomy" id="1763509"/>
    <lineage>
        <taxon>Bacteria</taxon>
        <taxon>Bacillati</taxon>
        <taxon>Bacillota</taxon>
        <taxon>Clostridia</taxon>
        <taxon>Lachnospirales</taxon>
        <taxon>Lachnospiraceae</taxon>
        <taxon>Lachnotalea</taxon>
    </lineage>
</organism>
<feature type="transmembrane region" description="Helical" evidence="7">
    <location>
        <begin position="102"/>
        <end position="124"/>
    </location>
</feature>
<protein>
    <submittedName>
        <fullName evidence="9">Peptide/nickel transport system permease protein</fullName>
    </submittedName>
</protein>
<gene>
    <name evidence="9" type="ORF">C8E03_104210</name>
</gene>
<dbReference type="InterPro" id="IPR045621">
    <property type="entry name" value="BPD_transp_1_N"/>
</dbReference>
<dbReference type="PANTHER" id="PTHR43163">
    <property type="entry name" value="DIPEPTIDE TRANSPORT SYSTEM PERMEASE PROTEIN DPPB-RELATED"/>
    <property type="match status" value="1"/>
</dbReference>
<keyword evidence="5 7" id="KW-1133">Transmembrane helix</keyword>
<comment type="similarity">
    <text evidence="7">Belongs to the binding-protein-dependent transport system permease family.</text>
</comment>
<comment type="subcellular location">
    <subcellularLocation>
        <location evidence="1 7">Cell membrane</location>
        <topology evidence="1 7">Multi-pass membrane protein</topology>
    </subcellularLocation>
</comment>
<feature type="transmembrane region" description="Helical" evidence="7">
    <location>
        <begin position="136"/>
        <end position="157"/>
    </location>
</feature>
<sequence>MKFYILKRLLYLIPIMIGITFLSFLLLYLAPGDPAQRKLTAQTAVTSDVLEQTREEMGLNRPFLVQYKDWFLNMLQGDLGVSYKDGSPVIVKLTKGMKYTGILAFSSFLLSVVISIPLGIYAAVKKDKLPDSIIKVFCFAGNSLANFLVAVALIYFFCIQTNLFPIIAKGNAQGLFLPTLSLSIPFMSRLITQTRAAVLEQLEQPYVAAARARGMKEIYILFKNVLHNSMISITTVLGLAIGTLLGGSVVTERIFMWPGIGKLVMDSIQARDYPVIQGFVMIMTGIYIIVNLLVDISYHFLDPRVKE</sequence>
<evidence type="ECO:0000313" key="10">
    <source>
        <dbReference type="Proteomes" id="UP000247523"/>
    </source>
</evidence>
<dbReference type="PANTHER" id="PTHR43163:SF6">
    <property type="entry name" value="DIPEPTIDE TRANSPORT SYSTEM PERMEASE PROTEIN DPPB-RELATED"/>
    <property type="match status" value="1"/>
</dbReference>
<accession>A0A318ET85</accession>
<evidence type="ECO:0000256" key="2">
    <source>
        <dbReference type="ARBA" id="ARBA00022448"/>
    </source>
</evidence>
<dbReference type="InterPro" id="IPR035906">
    <property type="entry name" value="MetI-like_sf"/>
</dbReference>
<dbReference type="Proteomes" id="UP000247523">
    <property type="component" value="Unassembled WGS sequence"/>
</dbReference>
<dbReference type="GO" id="GO:0055085">
    <property type="term" value="P:transmembrane transport"/>
    <property type="evidence" value="ECO:0007669"/>
    <property type="project" value="InterPro"/>
</dbReference>
<evidence type="ECO:0000259" key="8">
    <source>
        <dbReference type="PROSITE" id="PS50928"/>
    </source>
</evidence>
<dbReference type="Pfam" id="PF00528">
    <property type="entry name" value="BPD_transp_1"/>
    <property type="match status" value="1"/>
</dbReference>
<keyword evidence="4 7" id="KW-0812">Transmembrane</keyword>
<reference evidence="9 10" key="1">
    <citation type="submission" date="2018-05" db="EMBL/GenBank/DDBJ databases">
        <title>Genomic Encyclopedia of Type Strains, Phase IV (KMG-IV): sequencing the most valuable type-strain genomes for metagenomic binning, comparative biology and taxonomic classification.</title>
        <authorList>
            <person name="Goeker M."/>
        </authorList>
    </citation>
    <scope>NUCLEOTIDE SEQUENCE [LARGE SCALE GENOMIC DNA]</scope>
    <source>
        <strain evidence="9 10">DSM 28816</strain>
    </source>
</reference>
<comment type="caution">
    <text evidence="9">The sequence shown here is derived from an EMBL/GenBank/DDBJ whole genome shotgun (WGS) entry which is preliminary data.</text>
</comment>
<keyword evidence="3" id="KW-1003">Cell membrane</keyword>
<dbReference type="Gene3D" id="1.10.3720.10">
    <property type="entry name" value="MetI-like"/>
    <property type="match status" value="1"/>
</dbReference>
<evidence type="ECO:0000313" key="9">
    <source>
        <dbReference type="EMBL" id="PXV91202.1"/>
    </source>
</evidence>
<proteinExistence type="inferred from homology"/>